<protein>
    <submittedName>
        <fullName evidence="1">Uncharacterized protein</fullName>
    </submittedName>
</protein>
<dbReference type="Proteomes" id="UP000234345">
    <property type="component" value="Unassembled WGS sequence"/>
</dbReference>
<gene>
    <name evidence="1" type="ORF">XFF6991_450005</name>
</gene>
<dbReference type="EMBL" id="OCZC01000072">
    <property type="protein sequence ID" value="SOO25329.1"/>
    <property type="molecule type" value="Genomic_DNA"/>
</dbReference>
<evidence type="ECO:0000313" key="2">
    <source>
        <dbReference type="Proteomes" id="UP000234345"/>
    </source>
</evidence>
<sequence length="147" mass="16371">MLGKGFAHQIRLLADSIFKCPSKVAHRIRAFRTSSVYFALWALFRKPKPVRVIVLHRRVRPLPRLGFVPFFPGQFRLIPVYQSRCPPTVPGTMLGGGCMRACARARIHTSEMRKMQNAQMHKACVHGFPSPAGTSSPSLSSRCPKGG</sequence>
<dbReference type="AlphaFoldDB" id="A0A7Z7J3G4"/>
<organism evidence="1 2">
    <name type="scientific">Xanthomonas campestris pv. phaseoli</name>
    <dbReference type="NCBI Taxonomy" id="317013"/>
    <lineage>
        <taxon>Bacteria</taxon>
        <taxon>Pseudomonadati</taxon>
        <taxon>Pseudomonadota</taxon>
        <taxon>Gammaproteobacteria</taxon>
        <taxon>Lysobacterales</taxon>
        <taxon>Lysobacteraceae</taxon>
        <taxon>Xanthomonas</taxon>
    </lineage>
</organism>
<accession>A0A7Z7J3G4</accession>
<comment type="caution">
    <text evidence="1">The sequence shown here is derived from an EMBL/GenBank/DDBJ whole genome shotgun (WGS) entry which is preliminary data.</text>
</comment>
<reference evidence="1 2" key="1">
    <citation type="submission" date="2017-10" db="EMBL/GenBank/DDBJ databases">
        <authorList>
            <person name="Regsiter A."/>
            <person name="William W."/>
        </authorList>
    </citation>
    <scope>NUCLEOTIDE SEQUENCE [LARGE SCALE GENOMIC DNA]</scope>
    <source>
        <strain evidence="1 2">CFBP6991</strain>
    </source>
</reference>
<proteinExistence type="predicted"/>
<evidence type="ECO:0000313" key="1">
    <source>
        <dbReference type="EMBL" id="SOO25329.1"/>
    </source>
</evidence>
<name>A0A7Z7J3G4_XANCH</name>